<reference evidence="2" key="1">
    <citation type="submission" date="2022-11" db="UniProtKB">
        <authorList>
            <consortium name="WormBaseParasite"/>
        </authorList>
    </citation>
    <scope>IDENTIFICATION</scope>
</reference>
<organism evidence="1 2">
    <name type="scientific">Panagrolaimus sp. ES5</name>
    <dbReference type="NCBI Taxonomy" id="591445"/>
    <lineage>
        <taxon>Eukaryota</taxon>
        <taxon>Metazoa</taxon>
        <taxon>Ecdysozoa</taxon>
        <taxon>Nematoda</taxon>
        <taxon>Chromadorea</taxon>
        <taxon>Rhabditida</taxon>
        <taxon>Tylenchina</taxon>
        <taxon>Panagrolaimomorpha</taxon>
        <taxon>Panagrolaimoidea</taxon>
        <taxon>Panagrolaimidae</taxon>
        <taxon>Panagrolaimus</taxon>
    </lineage>
</organism>
<evidence type="ECO:0000313" key="1">
    <source>
        <dbReference type="Proteomes" id="UP000887579"/>
    </source>
</evidence>
<proteinExistence type="predicted"/>
<dbReference type="Proteomes" id="UP000887579">
    <property type="component" value="Unplaced"/>
</dbReference>
<protein>
    <submittedName>
        <fullName evidence="2">Uncharacterized protein</fullName>
    </submittedName>
</protein>
<accession>A0AC34FK75</accession>
<dbReference type="WBParaSite" id="ES5_v2.g17796.t1">
    <property type="protein sequence ID" value="ES5_v2.g17796.t1"/>
    <property type="gene ID" value="ES5_v2.g17796"/>
</dbReference>
<name>A0AC34FK75_9BILA</name>
<sequence length="1098" mass="122231">MNEVEMLSVIPATKNKNAELLTFNKAHELQHDGYCKIKANEFNQSVIIEQDGEKDRFAPISREFIRVKKSKYNFTAPQESVLQQLYQERFLTPLLSAAERTQNERLKEIAKLLIDNPIDTLNKDADDVDNAIKDAKLSCSVKSELKEIAKLLIDTPVDTLNKDADDVDNDIEDVKPGCSVKSELSPASGSTPPIDNDDRCSKLTTDSLPSEVLNESLIPSTEESHKRKQSSPSPDISNDNDTVAEPPNKILKENDFDDTIPIKKILYSSSFHLSDDKTPPGIDNKLHVYSSCDKKSWYEFMRDGDKDLYFCNGCQNNGKLIEAEIHLYEGEYFVTVDDVEHICKELTQPPNNETIEESVLGTISHECTENAKFEFRRKTGNDEDYPNLIIFDENDKEMCYLYDYEEKKKVFHCGSCQSMGNFVEAKISSSENVKNIIENGVHICSSVPYSTLVSTSEKVCEFSENDVDQRKGAVQDCQNVEISSNNPSVNNVTESSADIDSQKNNDYETVSEQMDDSEKENGDVSKEKIKSVTSPPKSPRMYNPREIFGPEIVIPKSKVASITTVPKTIITIEMPVLEPLDMQSSSSPSGENVPHSHIDAPPTSDPNPINKNISSPTFIYSPVNGYHPFNTRNSGYVPRTFIYTLPTYSPSINANNSRTSANVSSAVTASPAVNHMYYSNPQFQSSSINTAPRLATNSANRFMRPTFYGHQQFYSNHVGSNLAFSNAPSTSSQSNIPMGPGGGNNGVQTNLNFSSAIQVPPSATSFNNYLGESSDISDNSLTSDVSDTSIPSTSSRTNENPTIAASSLPSPILSNNNQNVATASTSSGMFCASNEIHVNGLLIKGDNFVLSPNQKGVPNMKLEVIMPSKQTYNYTFYVTQDAYHCDKCRQKGQKTSAKLCQLPSGEICVMLDEKKHICTMPYTNEILLYSGYEITKTDGGLPTLTVFDSINMDLGYEYQNVKSSTKFTCKNCERLNKKDVSARICVDEKDVQCIALNTVAHECKMLNFVRNGKIIKQGGYKKIKTSNGEEEIMIIYGQNQYRKFVLDPSTNDYYCLSCKNDGGKNTFIKIQKDKNDQEFLFACGFHWCKPFYGPHSSV</sequence>
<evidence type="ECO:0000313" key="2">
    <source>
        <dbReference type="WBParaSite" id="ES5_v2.g17796.t1"/>
    </source>
</evidence>